<comment type="subcellular location">
    <subcellularLocation>
        <location evidence="1">Cell envelope</location>
    </subcellularLocation>
</comment>
<feature type="compositionally biased region" description="Low complexity" evidence="3">
    <location>
        <begin position="170"/>
        <end position="187"/>
    </location>
</feature>
<evidence type="ECO:0000256" key="1">
    <source>
        <dbReference type="ARBA" id="ARBA00004196"/>
    </source>
</evidence>
<dbReference type="PANTHER" id="PTHR32347">
    <property type="entry name" value="EFFLUX SYSTEM COMPONENT YKNX-RELATED"/>
    <property type="match status" value="1"/>
</dbReference>
<name>A0ABQ4BF26_9ACTN</name>
<organism evidence="6 7">
    <name type="scientific">Actinoplanes palleronii</name>
    <dbReference type="NCBI Taxonomy" id="113570"/>
    <lineage>
        <taxon>Bacteria</taxon>
        <taxon>Bacillati</taxon>
        <taxon>Actinomycetota</taxon>
        <taxon>Actinomycetes</taxon>
        <taxon>Micromonosporales</taxon>
        <taxon>Micromonosporaceae</taxon>
        <taxon>Actinoplanes</taxon>
    </lineage>
</organism>
<keyword evidence="2" id="KW-0175">Coiled coil</keyword>
<feature type="region of interest" description="Disordered" evidence="3">
    <location>
        <begin position="341"/>
        <end position="377"/>
    </location>
</feature>
<feature type="region of interest" description="Disordered" evidence="3">
    <location>
        <begin position="165"/>
        <end position="187"/>
    </location>
</feature>
<evidence type="ECO:0000313" key="7">
    <source>
        <dbReference type="Proteomes" id="UP000624709"/>
    </source>
</evidence>
<dbReference type="SUPFAM" id="SSF111369">
    <property type="entry name" value="HlyD-like secretion proteins"/>
    <property type="match status" value="1"/>
</dbReference>
<evidence type="ECO:0000256" key="2">
    <source>
        <dbReference type="ARBA" id="ARBA00023054"/>
    </source>
</evidence>
<feature type="domain" description="Multidrug resistance protein MdtA-like C-terminal permuted SH3" evidence="4">
    <location>
        <begin position="284"/>
        <end position="339"/>
    </location>
</feature>
<evidence type="ECO:0000259" key="4">
    <source>
        <dbReference type="Pfam" id="PF25967"/>
    </source>
</evidence>
<protein>
    <submittedName>
        <fullName evidence="6">RND transporter</fullName>
    </submittedName>
</protein>
<feature type="compositionally biased region" description="Low complexity" evidence="3">
    <location>
        <begin position="342"/>
        <end position="353"/>
    </location>
</feature>
<sequence length="377" mass="36536">MNALLALLIVGATIWGVNLIRATSSGNQASAADVRTVAVSQGTVTKTVSADGTVESASTAAATFTTAGTVTGIKVKVGDLVTKGQQLAVVDPTDVQRDLALAAANLDAANDALDRAQAADTDTTTAENEVVSAALAVDDAKAAVKGTTLTAPMAGTVTAVNGSLGGSSGGSSSSSSGGAGGSASTTTTSSGGFIDLADLTQLQITAAFSESDATALKAGQPATITWNALESAETTGKVVSVDPTATTSNSVVTYGVTISLPDPPDGAKSGQTVSVAVVTGSVENAVRVNSAAVTASGRRSTVTVLTSTGTQETRQVEIGLEGDDTYQITSGLTAGEKVVLPTSSTTTSNSGTRTGTGFGTGGGLSGGGGAPPAGGGR</sequence>
<evidence type="ECO:0000313" key="6">
    <source>
        <dbReference type="EMBL" id="GIE69207.1"/>
    </source>
</evidence>
<dbReference type="InterPro" id="IPR058636">
    <property type="entry name" value="Beta-barrel_YknX"/>
</dbReference>
<evidence type="ECO:0000256" key="3">
    <source>
        <dbReference type="SAM" id="MobiDB-lite"/>
    </source>
</evidence>
<feature type="domain" description="YknX-like beta-barrel" evidence="5">
    <location>
        <begin position="202"/>
        <end position="277"/>
    </location>
</feature>
<evidence type="ECO:0000259" key="5">
    <source>
        <dbReference type="Pfam" id="PF25990"/>
    </source>
</evidence>
<reference evidence="6 7" key="1">
    <citation type="submission" date="2021-01" db="EMBL/GenBank/DDBJ databases">
        <title>Whole genome shotgun sequence of Actinoplanes palleronii NBRC 14916.</title>
        <authorList>
            <person name="Komaki H."/>
            <person name="Tamura T."/>
        </authorList>
    </citation>
    <scope>NUCLEOTIDE SEQUENCE [LARGE SCALE GENOMIC DNA]</scope>
    <source>
        <strain evidence="6 7">NBRC 14916</strain>
    </source>
</reference>
<accession>A0ABQ4BF26</accession>
<dbReference type="InterPro" id="IPR058627">
    <property type="entry name" value="MdtA-like_C"/>
</dbReference>
<dbReference type="EMBL" id="BOMS01000083">
    <property type="protein sequence ID" value="GIE69207.1"/>
    <property type="molecule type" value="Genomic_DNA"/>
</dbReference>
<dbReference type="InterPro" id="IPR050465">
    <property type="entry name" value="UPF0194_transport"/>
</dbReference>
<gene>
    <name evidence="6" type="ORF">Apa02nite_053150</name>
</gene>
<dbReference type="PANTHER" id="PTHR32347:SF23">
    <property type="entry name" value="BLL5650 PROTEIN"/>
    <property type="match status" value="1"/>
</dbReference>
<comment type="caution">
    <text evidence="6">The sequence shown here is derived from an EMBL/GenBank/DDBJ whole genome shotgun (WGS) entry which is preliminary data.</text>
</comment>
<dbReference type="Proteomes" id="UP000624709">
    <property type="component" value="Unassembled WGS sequence"/>
</dbReference>
<dbReference type="Gene3D" id="2.40.50.100">
    <property type="match status" value="1"/>
</dbReference>
<proteinExistence type="predicted"/>
<feature type="compositionally biased region" description="Gly residues" evidence="3">
    <location>
        <begin position="354"/>
        <end position="377"/>
    </location>
</feature>
<keyword evidence="7" id="KW-1185">Reference proteome</keyword>
<dbReference type="Gene3D" id="2.40.420.20">
    <property type="match status" value="1"/>
</dbReference>
<dbReference type="Gene3D" id="2.40.30.170">
    <property type="match status" value="1"/>
</dbReference>
<dbReference type="Pfam" id="PF25990">
    <property type="entry name" value="Beta-barrel_YknX"/>
    <property type="match status" value="1"/>
</dbReference>
<dbReference type="Pfam" id="PF25967">
    <property type="entry name" value="RND-MFP_C"/>
    <property type="match status" value="1"/>
</dbReference>